<dbReference type="PANTHER" id="PTHR22774:SF11">
    <property type="entry name" value="CHOREIN N-TERMINAL DOMAIN-CONTAINING PROTEIN"/>
    <property type="match status" value="1"/>
</dbReference>
<dbReference type="AlphaFoldDB" id="A0A4S2KWK1"/>
<dbReference type="STRING" id="300112.A0A4S2KWK1"/>
<feature type="compositionally biased region" description="Polar residues" evidence="1">
    <location>
        <begin position="303"/>
        <end position="320"/>
    </location>
</feature>
<accession>A0A4S2KWK1</accession>
<dbReference type="EMBL" id="QBLH01001258">
    <property type="protein sequence ID" value="TGZ52477.1"/>
    <property type="molecule type" value="Genomic_DNA"/>
</dbReference>
<keyword evidence="3" id="KW-1185">Reference proteome</keyword>
<dbReference type="Proteomes" id="UP000310200">
    <property type="component" value="Unassembled WGS sequence"/>
</dbReference>
<dbReference type="InterPro" id="IPR026728">
    <property type="entry name" value="BLTP3A/B"/>
</dbReference>
<organism evidence="2 3">
    <name type="scientific">Temnothorax longispinosus</name>
    <dbReference type="NCBI Taxonomy" id="300112"/>
    <lineage>
        <taxon>Eukaryota</taxon>
        <taxon>Metazoa</taxon>
        <taxon>Ecdysozoa</taxon>
        <taxon>Arthropoda</taxon>
        <taxon>Hexapoda</taxon>
        <taxon>Insecta</taxon>
        <taxon>Pterygota</taxon>
        <taxon>Neoptera</taxon>
        <taxon>Endopterygota</taxon>
        <taxon>Hymenoptera</taxon>
        <taxon>Apocrita</taxon>
        <taxon>Aculeata</taxon>
        <taxon>Formicoidea</taxon>
        <taxon>Formicidae</taxon>
        <taxon>Myrmicinae</taxon>
        <taxon>Temnothorax</taxon>
    </lineage>
</organism>
<gene>
    <name evidence="2" type="ORF">DBV15_12350</name>
</gene>
<dbReference type="PANTHER" id="PTHR22774">
    <property type="entry name" value="CHOREIN N-TERMINAL DOMAIN-CONTAINING PROTEIN"/>
    <property type="match status" value="1"/>
</dbReference>
<evidence type="ECO:0000313" key="2">
    <source>
        <dbReference type="EMBL" id="TGZ52477.1"/>
    </source>
</evidence>
<sequence length="411" mass="46716">MSSPQGIASYAGPAKYSFIHKVIDGITIAVNTVLVTFKSPAFIASVQMNRIMVESKSATWQRCDLRTTRVKDPDRGQLLIFKELEWQTVRIEAQSTKDHNLTPLRLLTNQARCRITIKKRISDCFVMGSRLVIILDDLLWVLTDSQLKAALHFLDSLGGLIEKATVLERKTKAARKLEVLPEYQAQVSQQQNRTKSQYTTAISKIFTRYDVVETSYHFLSQRIDLHLCDDAGGGRSLHPDLKDGGALQISLVRFQIDYYPYHLAMADRKHWPKYRENATPHNQWLQQSLSSFRSQFMDLIDSGRTQHSPLTRSQGNVTGSGTKGSRENLEKNNQPQNPNVTPSEQKKSQHPSGNPVKNYVLEQLAKLMTTCIIIRIDDFTLYKVTTTSRNPMPKEFISAQTRKKHTPGTKN</sequence>
<evidence type="ECO:0000313" key="3">
    <source>
        <dbReference type="Proteomes" id="UP000310200"/>
    </source>
</evidence>
<feature type="region of interest" description="Disordered" evidence="1">
    <location>
        <begin position="303"/>
        <end position="355"/>
    </location>
</feature>
<proteinExistence type="predicted"/>
<comment type="caution">
    <text evidence="2">The sequence shown here is derived from an EMBL/GenBank/DDBJ whole genome shotgun (WGS) entry which is preliminary data.</text>
</comment>
<dbReference type="Pfam" id="PF24917">
    <property type="entry name" value="BLTP3A_B"/>
    <property type="match status" value="1"/>
</dbReference>
<reference evidence="2 3" key="1">
    <citation type="journal article" date="2019" name="Philos. Trans. R. Soc. Lond., B, Biol. Sci.">
        <title>Ant behaviour and brain gene expression of defending hosts depend on the ecological success of the intruding social parasite.</title>
        <authorList>
            <person name="Kaur R."/>
            <person name="Stoldt M."/>
            <person name="Jongepier E."/>
            <person name="Feldmeyer B."/>
            <person name="Menzel F."/>
            <person name="Bornberg-Bauer E."/>
            <person name="Foitzik S."/>
        </authorList>
    </citation>
    <scope>NUCLEOTIDE SEQUENCE [LARGE SCALE GENOMIC DNA]</scope>
    <source>
        <tissue evidence="2">Whole body</tissue>
    </source>
</reference>
<feature type="compositionally biased region" description="Polar residues" evidence="1">
    <location>
        <begin position="331"/>
        <end position="343"/>
    </location>
</feature>
<protein>
    <submittedName>
        <fullName evidence="2">UHRF1-binding protein 1-like protein</fullName>
    </submittedName>
</protein>
<evidence type="ECO:0000256" key="1">
    <source>
        <dbReference type="SAM" id="MobiDB-lite"/>
    </source>
</evidence>
<name>A0A4S2KWK1_9HYME</name>